<organism evidence="2 3">
    <name type="scientific">Paenibacillus lemnae</name>
    <dbReference type="NCBI Taxonomy" id="1330551"/>
    <lineage>
        <taxon>Bacteria</taxon>
        <taxon>Bacillati</taxon>
        <taxon>Bacillota</taxon>
        <taxon>Bacilli</taxon>
        <taxon>Bacillales</taxon>
        <taxon>Paenibacillaceae</taxon>
        <taxon>Paenibacillus</taxon>
    </lineage>
</organism>
<proteinExistence type="predicted"/>
<dbReference type="RefSeq" id="WP_169505967.1">
    <property type="nucleotide sequence ID" value="NZ_JABBPN010000015.1"/>
</dbReference>
<keyword evidence="3" id="KW-1185">Reference proteome</keyword>
<sequence length="221" mass="24912">MKKVKFVYIISALLGMFLFAPAHLGYSTGDHFFEWLGVPAWIETGGSGRLHLTAIIGLLLLVTGIIGIGSMYESVYPKIRSRVILGCIAVLFIFPYVTEYTMYVFKFNASGISSVDYSFRDSKCDYHYGEQKAKARCSLRIYNYGKAQEVHIRPIDDLDDTNIVYEYKTLDLPRRSNQLYTNLVFEGQLAEDISGSGWSSKAGVEIVADGSAQQYRDITYK</sequence>
<keyword evidence="1" id="KW-0472">Membrane</keyword>
<evidence type="ECO:0000313" key="2">
    <source>
        <dbReference type="EMBL" id="NMO97184.1"/>
    </source>
</evidence>
<feature type="transmembrane region" description="Helical" evidence="1">
    <location>
        <begin position="51"/>
        <end position="71"/>
    </location>
</feature>
<protein>
    <submittedName>
        <fullName evidence="2">Uncharacterized protein</fullName>
    </submittedName>
</protein>
<evidence type="ECO:0000313" key="3">
    <source>
        <dbReference type="Proteomes" id="UP000565468"/>
    </source>
</evidence>
<dbReference type="Proteomes" id="UP000565468">
    <property type="component" value="Unassembled WGS sequence"/>
</dbReference>
<comment type="caution">
    <text evidence="2">The sequence shown here is derived from an EMBL/GenBank/DDBJ whole genome shotgun (WGS) entry which is preliminary data.</text>
</comment>
<keyword evidence="1" id="KW-1133">Transmembrane helix</keyword>
<dbReference type="AlphaFoldDB" id="A0A848MCM1"/>
<evidence type="ECO:0000256" key="1">
    <source>
        <dbReference type="SAM" id="Phobius"/>
    </source>
</evidence>
<accession>A0A848MCM1</accession>
<dbReference type="EMBL" id="JABBPN010000015">
    <property type="protein sequence ID" value="NMO97184.1"/>
    <property type="molecule type" value="Genomic_DNA"/>
</dbReference>
<feature type="transmembrane region" description="Helical" evidence="1">
    <location>
        <begin position="83"/>
        <end position="105"/>
    </location>
</feature>
<gene>
    <name evidence="2" type="ORF">HII30_15580</name>
</gene>
<reference evidence="2 3" key="1">
    <citation type="submission" date="2020-04" db="EMBL/GenBank/DDBJ databases">
        <title>Paenibacillus algicola sp. nov., a novel marine bacterium producing alginate lyase.</title>
        <authorList>
            <person name="Huang H."/>
        </authorList>
    </citation>
    <scope>NUCLEOTIDE SEQUENCE [LARGE SCALE GENOMIC DNA]</scope>
    <source>
        <strain evidence="2 3">L7-75</strain>
    </source>
</reference>
<keyword evidence="1" id="KW-0812">Transmembrane</keyword>
<name>A0A848MCM1_PAELE</name>